<dbReference type="GO" id="GO:0003676">
    <property type="term" value="F:nucleic acid binding"/>
    <property type="evidence" value="ECO:0007669"/>
    <property type="project" value="InterPro"/>
</dbReference>
<keyword evidence="16" id="KW-1185">Reference proteome</keyword>
<feature type="domain" description="Helicase ATP-binding" evidence="14">
    <location>
        <begin position="774"/>
        <end position="942"/>
    </location>
</feature>
<dbReference type="SUPFAM" id="SSF63748">
    <property type="entry name" value="Tudor/PWWP/MBT"/>
    <property type="match status" value="2"/>
</dbReference>
<keyword evidence="2" id="KW-0217">Developmental protein</keyword>
<dbReference type="GO" id="GO:0042078">
    <property type="term" value="P:germ-line stem cell division"/>
    <property type="evidence" value="ECO:0007669"/>
    <property type="project" value="TreeGrafter"/>
</dbReference>
<dbReference type="CDD" id="cd20435">
    <property type="entry name" value="Tudor_TDRD12_rpt2"/>
    <property type="match status" value="1"/>
</dbReference>
<evidence type="ECO:0000256" key="12">
    <source>
        <dbReference type="ARBA" id="ARBA00047984"/>
    </source>
</evidence>
<feature type="domain" description="Tudor" evidence="13">
    <location>
        <begin position="64"/>
        <end position="125"/>
    </location>
</feature>
<organism evidence="15 16">
    <name type="scientific">Trichonephila clavata</name>
    <name type="common">Joro spider</name>
    <name type="synonym">Nephila clavata</name>
    <dbReference type="NCBI Taxonomy" id="2740835"/>
    <lineage>
        <taxon>Eukaryota</taxon>
        <taxon>Metazoa</taxon>
        <taxon>Ecdysozoa</taxon>
        <taxon>Arthropoda</taxon>
        <taxon>Chelicerata</taxon>
        <taxon>Arachnida</taxon>
        <taxon>Araneae</taxon>
        <taxon>Araneomorphae</taxon>
        <taxon>Entelegynae</taxon>
        <taxon>Araneoidea</taxon>
        <taxon>Nephilidae</taxon>
        <taxon>Trichonephila</taxon>
    </lineage>
</organism>
<dbReference type="SUPFAM" id="SSF52540">
    <property type="entry name" value="P-loop containing nucleoside triphosphate hydrolases"/>
    <property type="match status" value="1"/>
</dbReference>
<dbReference type="GO" id="GO:0005737">
    <property type="term" value="C:cytoplasm"/>
    <property type="evidence" value="ECO:0007669"/>
    <property type="project" value="UniProtKB-ARBA"/>
</dbReference>
<dbReference type="GO" id="GO:0016787">
    <property type="term" value="F:hydrolase activity"/>
    <property type="evidence" value="ECO:0007669"/>
    <property type="project" value="UniProtKB-KW"/>
</dbReference>
<keyword evidence="10" id="KW-0943">RNA-mediated gene silencing</keyword>
<dbReference type="Gene3D" id="2.40.50.90">
    <property type="match status" value="2"/>
</dbReference>
<keyword evidence="4" id="KW-0547">Nucleotide-binding</keyword>
<evidence type="ECO:0000256" key="1">
    <source>
        <dbReference type="ARBA" id="ARBA00012552"/>
    </source>
</evidence>
<evidence type="ECO:0000313" key="15">
    <source>
        <dbReference type="EMBL" id="GFQ83761.1"/>
    </source>
</evidence>
<evidence type="ECO:0000313" key="16">
    <source>
        <dbReference type="Proteomes" id="UP000887116"/>
    </source>
</evidence>
<dbReference type="InterPro" id="IPR011545">
    <property type="entry name" value="DEAD/DEAH_box_helicase_dom"/>
</dbReference>
<accession>A0A8X6KTQ3</accession>
<evidence type="ECO:0000256" key="10">
    <source>
        <dbReference type="ARBA" id="ARBA00023158"/>
    </source>
</evidence>
<dbReference type="GO" id="GO:0051321">
    <property type="term" value="P:meiotic cell cycle"/>
    <property type="evidence" value="ECO:0007669"/>
    <property type="project" value="UniProtKB-KW"/>
</dbReference>
<evidence type="ECO:0000256" key="5">
    <source>
        <dbReference type="ARBA" id="ARBA00022782"/>
    </source>
</evidence>
<evidence type="ECO:0000256" key="8">
    <source>
        <dbReference type="ARBA" id="ARBA00022840"/>
    </source>
</evidence>
<dbReference type="InterPro" id="IPR002999">
    <property type="entry name" value="Tudor"/>
</dbReference>
<dbReference type="InterPro" id="IPR035437">
    <property type="entry name" value="SNase_OB-fold_sf"/>
</dbReference>
<comment type="caution">
    <text evidence="15">The sequence shown here is derived from an EMBL/GenBank/DDBJ whole genome shotgun (WGS) entry which is preliminary data.</text>
</comment>
<keyword evidence="7 15" id="KW-0347">Helicase</keyword>
<dbReference type="Proteomes" id="UP000887116">
    <property type="component" value="Unassembled WGS sequence"/>
</dbReference>
<sequence>KGNEIPQHFLQDKEIYVTIIEVKDPAHFIIKESPSIKSPRTLEFLKFEDAMQNYYKSIEQAFFPLPSRDALVVAHFENKYYRAKVCSILNMTRGHIIKVYLVDYGKQCNVTRPCLYEIPEDFLKLPFQAVDFRFDLKPISLVMDLNEITVDYGPVTEWDVSASTFINDLFKAMKNAFVKVKHADQGYVIGSMYVSLQNGEIKCINDELVLKKFAQERSKCMNNEIVLHPATDISVQKEKSILDSSQPVAVPTLISKPNENISSTQKLRALIKKRYRAQNGIKNSTDVEETIVPNNVSLESANKGKEFGANLSKQEELQKDIQPKQNENISSTQKLRALMKKRYRAQNCIKNSTDVKETIVPNNNVSLESANKGEEFGANLSKREELQKDIKHNHLEDTKDSNKVLKSTLYKSSTDFASSGSEVLTETNDISENITVDAVKKNLLEISERKARMEKFRIMFRKNRLRALAEGKENSSNVVVQTSEESHEINSTVKSEHKIESLTSEMKQNMTHETSCMKSDVETLICEPKENVITEASCMVKNPEQVIFAQDFFETNDSSSESQINRNLLEISERKARMEKFRIMFRKNRLRALAEGKENSSNVVVQTSEESHEINSTVKSEHKIESLTSEMKQNMTQETSCMKSDVETLICEPKENVIAEASCMVNNPEQVIFDQDFFEMNDSSSESQINSRRSSTSIESEVESQLNCERHENSVSVNFGPEDFGDNHIPAICLGKNVPDFVFSLSDISFSSILKKTLEKLNFEGPSSVQSAAWPAAKRNLSYAAIAPPHSGKTVGYLLPIVSNFLNQMYNGLPKTKGPVAIIICSSWKKVFAVQDLLNLFLDGFKLKILACFADGKSKRNRIVTLMNGCDILISIPSILLNLFKEDVICIKRCCHLILDDGTNLMADHIKEIKETIRMFSAKFKRENEQLIPLQIVINSERWTNSIASFVDNCMKNSFLLFTSYLEAAIHAQIPVIPHVCNESEKDNRLLSLIKANEGKTVVCTKEMDKALHIHSFLKSENVRSFLITEEMEHYISEGIIQDWKSVSSHLPYCLVSTDSALTVKIKEADCIIHYDVPEMSRLQFGYRFSCMTERLIKQDISKCESHILLSETCYSQAKALMKIIKRTGKEISKEMRDLVIKQEKIQCPPDVPLCHYFKAFGKCKLPICTKRHYISSVSDKPNIVPNEGDVHAMVTHMFDATHFYVKILRYLPPDGEQLLSMSCEYAKLGSNLRKYYSVESNRKVVKDPVVGENYIIRDSNKLAYRVKVLDLLNLEETKCQKITLLYRDEGFIRSYDHWELFEDIDFGCLPSPHAVEVYLCNVCTPDSCPEWNAQANHFVKELVLNKEVHGKIALCLGETLFLHPFALREKMKFVDDYVNILSVESSLIKDGFARENKKHIETLNIACKNKIPLPNIKKTNPPPENATEFKPEISYAFLEMNAYEDVYVSSVISPQQVYVQRVKFVKCLEELLEKINAKVAAGKVKKCPTLLNGMHCIAPFDEDNKYYRAVVTNVSPDNDDVQLFFVDFGDSCYSPKDSIYDLSPEFMLLPFQAIECELDGISAPHGGWSDKCIEYFTDLTKDEEGCMKILELK</sequence>
<dbReference type="PROSITE" id="PS50304">
    <property type="entry name" value="TUDOR"/>
    <property type="match status" value="2"/>
</dbReference>
<dbReference type="EC" id="3.6.4.13" evidence="1"/>
<feature type="non-terminal residue" evidence="15">
    <location>
        <position position="1594"/>
    </location>
</feature>
<evidence type="ECO:0000256" key="3">
    <source>
        <dbReference type="ARBA" id="ARBA00022737"/>
    </source>
</evidence>
<dbReference type="InterPro" id="IPR014001">
    <property type="entry name" value="Helicase_ATP-bd"/>
</dbReference>
<feature type="non-terminal residue" evidence="15">
    <location>
        <position position="1"/>
    </location>
</feature>
<name>A0A8X6KTQ3_TRICU</name>
<dbReference type="PANTHER" id="PTHR22655:SF2">
    <property type="entry name" value="ATP-DEPENDENT RNA HELICASE TDRD12-RELATED"/>
    <property type="match status" value="1"/>
</dbReference>
<dbReference type="SMART" id="SM00333">
    <property type="entry name" value="TUDOR"/>
    <property type="match status" value="2"/>
</dbReference>
<comment type="catalytic activity">
    <reaction evidence="12">
        <text>ATP + H2O = ADP + phosphate + H(+)</text>
        <dbReference type="Rhea" id="RHEA:13065"/>
        <dbReference type="ChEBI" id="CHEBI:15377"/>
        <dbReference type="ChEBI" id="CHEBI:15378"/>
        <dbReference type="ChEBI" id="CHEBI:30616"/>
        <dbReference type="ChEBI" id="CHEBI:43474"/>
        <dbReference type="ChEBI" id="CHEBI:456216"/>
        <dbReference type="EC" id="3.6.4.13"/>
    </reaction>
</comment>
<evidence type="ECO:0000259" key="14">
    <source>
        <dbReference type="PROSITE" id="PS51192"/>
    </source>
</evidence>
<dbReference type="EMBL" id="BMAO01022703">
    <property type="protein sequence ID" value="GFQ83761.1"/>
    <property type="molecule type" value="Genomic_DNA"/>
</dbReference>
<dbReference type="SMART" id="SM00487">
    <property type="entry name" value="DEXDc"/>
    <property type="match status" value="1"/>
</dbReference>
<feature type="domain" description="Tudor" evidence="13">
    <location>
        <begin position="1490"/>
        <end position="1550"/>
    </location>
</feature>
<dbReference type="Gene3D" id="3.40.50.300">
    <property type="entry name" value="P-loop containing nucleotide triphosphate hydrolases"/>
    <property type="match status" value="2"/>
</dbReference>
<dbReference type="GO" id="GO:0005524">
    <property type="term" value="F:ATP binding"/>
    <property type="evidence" value="ECO:0007669"/>
    <property type="project" value="UniProtKB-KW"/>
</dbReference>
<dbReference type="Pfam" id="PF00270">
    <property type="entry name" value="DEAD"/>
    <property type="match status" value="1"/>
</dbReference>
<evidence type="ECO:0000256" key="4">
    <source>
        <dbReference type="ARBA" id="ARBA00022741"/>
    </source>
</evidence>
<keyword evidence="8" id="KW-0067">ATP-binding</keyword>
<dbReference type="GO" id="GO:0003724">
    <property type="term" value="F:RNA helicase activity"/>
    <property type="evidence" value="ECO:0007669"/>
    <property type="project" value="UniProtKB-EC"/>
</dbReference>
<dbReference type="Pfam" id="PF00567">
    <property type="entry name" value="TUDOR"/>
    <property type="match status" value="2"/>
</dbReference>
<reference evidence="15" key="1">
    <citation type="submission" date="2020-07" db="EMBL/GenBank/DDBJ databases">
        <title>Multicomponent nature underlies the extraordinary mechanical properties of spider dragline silk.</title>
        <authorList>
            <person name="Kono N."/>
            <person name="Nakamura H."/>
            <person name="Mori M."/>
            <person name="Yoshida Y."/>
            <person name="Ohtoshi R."/>
            <person name="Malay A.D."/>
            <person name="Moran D.A.P."/>
            <person name="Tomita M."/>
            <person name="Numata K."/>
            <person name="Arakawa K."/>
        </authorList>
    </citation>
    <scope>NUCLEOTIDE SEQUENCE</scope>
</reference>
<dbReference type="OrthoDB" id="6437078at2759"/>
<dbReference type="InterPro" id="IPR027417">
    <property type="entry name" value="P-loop_NTPase"/>
</dbReference>
<dbReference type="GO" id="GO:0007283">
    <property type="term" value="P:spermatogenesis"/>
    <property type="evidence" value="ECO:0007669"/>
    <property type="project" value="UniProtKB-KW"/>
</dbReference>
<dbReference type="GO" id="GO:0031047">
    <property type="term" value="P:regulatory ncRNA-mediated gene silencing"/>
    <property type="evidence" value="ECO:0007669"/>
    <property type="project" value="UniProtKB-KW"/>
</dbReference>
<proteinExistence type="predicted"/>
<keyword evidence="9" id="KW-0744">Spermatogenesis</keyword>
<keyword evidence="5" id="KW-0221">Differentiation</keyword>
<protein>
    <recommendedName>
        <fullName evidence="1">RNA helicase</fullName>
        <ecNumber evidence="1">3.6.4.13</ecNumber>
    </recommendedName>
</protein>
<gene>
    <name evidence="15" type="primary">NCL1_32349</name>
    <name evidence="15" type="ORF">TNCT_455141</name>
</gene>
<evidence type="ECO:0000259" key="13">
    <source>
        <dbReference type="PROSITE" id="PS50304"/>
    </source>
</evidence>
<evidence type="ECO:0000256" key="2">
    <source>
        <dbReference type="ARBA" id="ARBA00022473"/>
    </source>
</evidence>
<dbReference type="PROSITE" id="PS51192">
    <property type="entry name" value="HELICASE_ATP_BIND_1"/>
    <property type="match status" value="1"/>
</dbReference>
<keyword evidence="11" id="KW-0469">Meiosis</keyword>
<dbReference type="Gene3D" id="2.30.30.140">
    <property type="match status" value="2"/>
</dbReference>
<evidence type="ECO:0000256" key="6">
    <source>
        <dbReference type="ARBA" id="ARBA00022801"/>
    </source>
</evidence>
<evidence type="ECO:0000256" key="11">
    <source>
        <dbReference type="ARBA" id="ARBA00023254"/>
    </source>
</evidence>
<evidence type="ECO:0000256" key="9">
    <source>
        <dbReference type="ARBA" id="ARBA00022871"/>
    </source>
</evidence>
<dbReference type="PANTHER" id="PTHR22655">
    <property type="entry name" value="ATP-DEPENDENT RNA HELICASE TDRD12-RELATED"/>
    <property type="match status" value="1"/>
</dbReference>
<keyword evidence="6" id="KW-0378">Hydrolase</keyword>
<evidence type="ECO:0000256" key="7">
    <source>
        <dbReference type="ARBA" id="ARBA00022806"/>
    </source>
</evidence>
<keyword evidence="3" id="KW-0677">Repeat</keyword>